<dbReference type="Proteomes" id="UP000263900">
    <property type="component" value="Chromosome"/>
</dbReference>
<name>A0A3B7MNX2_9BACT</name>
<keyword evidence="2" id="KW-1185">Reference proteome</keyword>
<gene>
    <name evidence="1" type="ORF">D3H65_04410</name>
</gene>
<dbReference type="PANTHER" id="PTHR45632">
    <property type="entry name" value="LD33804P"/>
    <property type="match status" value="1"/>
</dbReference>
<organism evidence="1 2">
    <name type="scientific">Paraflavitalea soli</name>
    <dbReference type="NCBI Taxonomy" id="2315862"/>
    <lineage>
        <taxon>Bacteria</taxon>
        <taxon>Pseudomonadati</taxon>
        <taxon>Bacteroidota</taxon>
        <taxon>Chitinophagia</taxon>
        <taxon>Chitinophagales</taxon>
        <taxon>Chitinophagaceae</taxon>
        <taxon>Paraflavitalea</taxon>
    </lineage>
</organism>
<dbReference type="EMBL" id="CP032157">
    <property type="protein sequence ID" value="AXY73265.1"/>
    <property type="molecule type" value="Genomic_DNA"/>
</dbReference>
<evidence type="ECO:0008006" key="3">
    <source>
        <dbReference type="Google" id="ProtNLM"/>
    </source>
</evidence>
<sequence>MQVRMHRSPVSLLMIVLLITSFLASCKKSIEEPPVGQDDRVTDQALISIGGNVWTELTPAAPSIPTSVTFNMSFSVSNKLYSLVQANDQLWEYDPSTAAWSVKKNNFTGQPTFTYVYLFTNGTSAYFMKQSTKEVKAYDFATSQWGNKASFPGTSSGAASFSATATKGYIMGGTNGFDPDGYGYALKENWEYDFAANTWQSKANLPGTGRYNAAAYAIGDKIYFGTGISILTIINPNTFQLYRSPVLNSDWWEYNTLTNTWTAKAAFGGGKRQDTRGFMLGNKVYLGLGTSAYYSNIQSDLWSYDATANAWTQKASYPPGNGYPPYVTFTACNGRGYAVTGNITAFWRYTPPQLIIPLPTNP</sequence>
<proteinExistence type="predicted"/>
<dbReference type="InterPro" id="IPR015915">
    <property type="entry name" value="Kelch-typ_b-propeller"/>
</dbReference>
<accession>A0A3B7MNX2</accession>
<evidence type="ECO:0000313" key="1">
    <source>
        <dbReference type="EMBL" id="AXY73265.1"/>
    </source>
</evidence>
<dbReference type="AlphaFoldDB" id="A0A3B7MNX2"/>
<dbReference type="KEGG" id="pseg:D3H65_04410"/>
<dbReference type="RefSeq" id="WP_119049103.1">
    <property type="nucleotide sequence ID" value="NZ_CP032157.1"/>
</dbReference>
<dbReference type="OrthoDB" id="103335at2"/>
<dbReference type="PROSITE" id="PS51257">
    <property type="entry name" value="PROKAR_LIPOPROTEIN"/>
    <property type="match status" value="1"/>
</dbReference>
<dbReference type="Gene3D" id="2.120.10.80">
    <property type="entry name" value="Kelch-type beta propeller"/>
    <property type="match status" value="2"/>
</dbReference>
<dbReference type="SUPFAM" id="SSF117281">
    <property type="entry name" value="Kelch motif"/>
    <property type="match status" value="1"/>
</dbReference>
<protein>
    <recommendedName>
        <fullName evidence="3">Galactose oxidase</fullName>
    </recommendedName>
</protein>
<reference evidence="1 2" key="1">
    <citation type="submission" date="2018-09" db="EMBL/GenBank/DDBJ databases">
        <title>Genome sequencing of strain 6GH32-13.</title>
        <authorList>
            <person name="Weon H.-Y."/>
            <person name="Heo J."/>
            <person name="Kwon S.-W."/>
        </authorList>
    </citation>
    <scope>NUCLEOTIDE SEQUENCE [LARGE SCALE GENOMIC DNA]</scope>
    <source>
        <strain evidence="1 2">5GH32-13</strain>
    </source>
</reference>
<evidence type="ECO:0000313" key="2">
    <source>
        <dbReference type="Proteomes" id="UP000263900"/>
    </source>
</evidence>